<dbReference type="Proteomes" id="UP000264313">
    <property type="component" value="Unassembled WGS sequence"/>
</dbReference>
<evidence type="ECO:0000313" key="1">
    <source>
        <dbReference type="EMBL" id="HBA09278.1"/>
    </source>
</evidence>
<dbReference type="EMBL" id="DNAA01000163">
    <property type="protein sequence ID" value="HBA09278.1"/>
    <property type="molecule type" value="Genomic_DNA"/>
</dbReference>
<sequence>MNISNSSKLDQAIERFDAFNEADPNLEVADGMTYAKELLYAQRMTAMLNRYTANASEALQLAARCQHIGRWKTPRTDYPMTKAGYHQWRNALKTFHADTARSILKELEYDTSLIERVCVLVKKELLSTDREAQTLEDVIVLVFLEHYLEQFVATHSDYEESKFIDILVKSLRKTSKEARQFILTMTTLPTALAPMVKKLVTEHF</sequence>
<gene>
    <name evidence="1" type="ORF">DCW48_06750</name>
</gene>
<organism evidence="1 2">
    <name type="scientific">Methylotenera mobilis</name>
    <dbReference type="NCBI Taxonomy" id="359408"/>
    <lineage>
        <taxon>Bacteria</taxon>
        <taxon>Pseudomonadati</taxon>
        <taxon>Pseudomonadota</taxon>
        <taxon>Betaproteobacteria</taxon>
        <taxon>Nitrosomonadales</taxon>
        <taxon>Methylophilaceae</taxon>
        <taxon>Methylotenera</taxon>
    </lineage>
</organism>
<reference evidence="1 2" key="1">
    <citation type="journal article" date="2018" name="Nat. Biotechnol.">
        <title>A standardized bacterial taxonomy based on genome phylogeny substantially revises the tree of life.</title>
        <authorList>
            <person name="Parks D.H."/>
            <person name="Chuvochina M."/>
            <person name="Waite D.W."/>
            <person name="Rinke C."/>
            <person name="Skarshewski A."/>
            <person name="Chaumeil P.A."/>
            <person name="Hugenholtz P."/>
        </authorList>
    </citation>
    <scope>NUCLEOTIDE SEQUENCE [LARGE SCALE GENOMIC DNA]</scope>
    <source>
        <strain evidence="1">UBA9958</strain>
    </source>
</reference>
<dbReference type="STRING" id="1132855.GCA_000384255_01006"/>
<dbReference type="PANTHER" id="PTHR41729">
    <property type="entry name" value="GLUTAMYL-TRNA SYNTHETASE"/>
    <property type="match status" value="1"/>
</dbReference>
<name>A0A351RB57_9PROT</name>
<comment type="caution">
    <text evidence="1">The sequence shown here is derived from an EMBL/GenBank/DDBJ whole genome shotgun (WGS) entry which is preliminary data.</text>
</comment>
<dbReference type="Pfam" id="PF13875">
    <property type="entry name" value="DUF4202"/>
    <property type="match status" value="1"/>
</dbReference>
<accession>A0A351RB57</accession>
<dbReference type="PANTHER" id="PTHR41729:SF1">
    <property type="entry name" value="GLUTAMYL-TRNA SYNTHETASE"/>
    <property type="match status" value="1"/>
</dbReference>
<dbReference type="InterPro" id="IPR025255">
    <property type="entry name" value="DUF4202"/>
</dbReference>
<evidence type="ECO:0000313" key="2">
    <source>
        <dbReference type="Proteomes" id="UP000264313"/>
    </source>
</evidence>
<protein>
    <submittedName>
        <fullName evidence="1">DUF4202 domain-containing protein</fullName>
    </submittedName>
</protein>
<proteinExistence type="predicted"/>
<dbReference type="AlphaFoldDB" id="A0A351RB57"/>